<reference evidence="9" key="1">
    <citation type="submission" date="2016-06" db="UniProtKB">
        <authorList>
            <consortium name="WormBaseParasite"/>
        </authorList>
    </citation>
    <scope>IDENTIFICATION</scope>
</reference>
<dbReference type="InterPro" id="IPR036236">
    <property type="entry name" value="Znf_C2H2_sf"/>
</dbReference>
<dbReference type="GO" id="GO:0000981">
    <property type="term" value="F:DNA-binding transcription factor activity, RNA polymerase II-specific"/>
    <property type="evidence" value="ECO:0007669"/>
    <property type="project" value="TreeGrafter"/>
</dbReference>
<dbReference type="WBParaSite" id="TCNE_0001126001-mRNA-1">
    <property type="protein sequence ID" value="TCNE_0001126001-mRNA-1"/>
    <property type="gene ID" value="TCNE_0001126001"/>
</dbReference>
<keyword evidence="2" id="KW-0677">Repeat</keyword>
<protein>
    <submittedName>
        <fullName evidence="9">C2H2-type domain-containing protein</fullName>
    </submittedName>
</protein>
<keyword evidence="3 5" id="KW-0863">Zinc-finger</keyword>
<proteinExistence type="predicted"/>
<dbReference type="PANTHER" id="PTHR23235">
    <property type="entry name" value="KRUEPPEL-LIKE TRANSCRIPTION FACTOR"/>
    <property type="match status" value="1"/>
</dbReference>
<dbReference type="GO" id="GO:0008270">
    <property type="term" value="F:zinc ion binding"/>
    <property type="evidence" value="ECO:0007669"/>
    <property type="project" value="UniProtKB-KW"/>
</dbReference>
<evidence type="ECO:0000256" key="4">
    <source>
        <dbReference type="ARBA" id="ARBA00022833"/>
    </source>
</evidence>
<accession>A0A183URZ0</accession>
<feature type="domain" description="C2H2-type" evidence="6">
    <location>
        <begin position="181"/>
        <end position="208"/>
    </location>
</feature>
<evidence type="ECO:0000313" key="9">
    <source>
        <dbReference type="WBParaSite" id="TCNE_0001126001-mRNA-1"/>
    </source>
</evidence>
<sequence length="228" mass="25291">MPKQIAPLLDQTQPAFSALGTRVDLPAQLLPSAYYEITAAVLAKGCDTNDVNVACRGVTAIATLEEFANSGKVAIQLFTSLCTMLSVQQRSLTRNSIAVTVAIAPPAVRLETLYFWIQRVCYLPLNVPHSVLDLNLFSIKIGRDLDERTAPGFHRSTPGFDTKPELHHVHSQMHMREAKPYKCTHCIKSFANSSYLSQHMRIHLGIKPFGPCQYCGKKVSSIAIFRFC</sequence>
<dbReference type="GO" id="GO:0000978">
    <property type="term" value="F:RNA polymerase II cis-regulatory region sequence-specific DNA binding"/>
    <property type="evidence" value="ECO:0007669"/>
    <property type="project" value="TreeGrafter"/>
</dbReference>
<evidence type="ECO:0000313" key="7">
    <source>
        <dbReference type="EMBL" id="VDM42581.1"/>
    </source>
</evidence>
<dbReference type="PROSITE" id="PS50157">
    <property type="entry name" value="ZINC_FINGER_C2H2_2"/>
    <property type="match status" value="1"/>
</dbReference>
<dbReference type="PANTHER" id="PTHR23235:SF178">
    <property type="entry name" value="C2H2-TYPE DOMAIN-CONTAINING PROTEIN-RELATED"/>
    <property type="match status" value="1"/>
</dbReference>
<dbReference type="SMART" id="SM00355">
    <property type="entry name" value="ZnF_C2H2"/>
    <property type="match status" value="1"/>
</dbReference>
<dbReference type="Gene3D" id="3.30.160.60">
    <property type="entry name" value="Classic Zinc Finger"/>
    <property type="match status" value="1"/>
</dbReference>
<name>A0A183URZ0_TOXCA</name>
<evidence type="ECO:0000313" key="8">
    <source>
        <dbReference type="Proteomes" id="UP000050794"/>
    </source>
</evidence>
<evidence type="ECO:0000256" key="2">
    <source>
        <dbReference type="ARBA" id="ARBA00022737"/>
    </source>
</evidence>
<evidence type="ECO:0000256" key="3">
    <source>
        <dbReference type="ARBA" id="ARBA00022771"/>
    </source>
</evidence>
<dbReference type="PROSITE" id="PS00028">
    <property type="entry name" value="ZINC_FINGER_C2H2_1"/>
    <property type="match status" value="1"/>
</dbReference>
<dbReference type="FunFam" id="3.30.160.60:FF:001172">
    <property type="entry name" value="Zinc finger protein rotund"/>
    <property type="match status" value="1"/>
</dbReference>
<dbReference type="EMBL" id="UYWY01020797">
    <property type="protein sequence ID" value="VDM42581.1"/>
    <property type="molecule type" value="Genomic_DNA"/>
</dbReference>
<evidence type="ECO:0000256" key="5">
    <source>
        <dbReference type="PROSITE-ProRule" id="PRU00042"/>
    </source>
</evidence>
<evidence type="ECO:0000259" key="6">
    <source>
        <dbReference type="PROSITE" id="PS50157"/>
    </source>
</evidence>
<dbReference type="SUPFAM" id="SSF57667">
    <property type="entry name" value="beta-beta-alpha zinc fingers"/>
    <property type="match status" value="1"/>
</dbReference>
<keyword evidence="4" id="KW-0862">Zinc</keyword>
<evidence type="ECO:0000256" key="1">
    <source>
        <dbReference type="ARBA" id="ARBA00022723"/>
    </source>
</evidence>
<keyword evidence="8" id="KW-1185">Reference proteome</keyword>
<dbReference type="Proteomes" id="UP000050794">
    <property type="component" value="Unassembled WGS sequence"/>
</dbReference>
<organism evidence="8 9">
    <name type="scientific">Toxocara canis</name>
    <name type="common">Canine roundworm</name>
    <dbReference type="NCBI Taxonomy" id="6265"/>
    <lineage>
        <taxon>Eukaryota</taxon>
        <taxon>Metazoa</taxon>
        <taxon>Ecdysozoa</taxon>
        <taxon>Nematoda</taxon>
        <taxon>Chromadorea</taxon>
        <taxon>Rhabditida</taxon>
        <taxon>Spirurina</taxon>
        <taxon>Ascaridomorpha</taxon>
        <taxon>Ascaridoidea</taxon>
        <taxon>Toxocaridae</taxon>
        <taxon>Toxocara</taxon>
    </lineage>
</organism>
<dbReference type="AlphaFoldDB" id="A0A183URZ0"/>
<gene>
    <name evidence="7" type="ORF">TCNE_LOCUS11260</name>
</gene>
<dbReference type="InterPro" id="IPR013087">
    <property type="entry name" value="Znf_C2H2_type"/>
</dbReference>
<keyword evidence="1" id="KW-0479">Metal-binding</keyword>
<reference evidence="7 8" key="2">
    <citation type="submission" date="2018-11" db="EMBL/GenBank/DDBJ databases">
        <authorList>
            <consortium name="Pathogen Informatics"/>
        </authorList>
    </citation>
    <scope>NUCLEOTIDE SEQUENCE [LARGE SCALE GENOMIC DNA]</scope>
</reference>